<dbReference type="EMBL" id="JACSIT010000152">
    <property type="protein sequence ID" value="MBC6996421.1"/>
    <property type="molecule type" value="Genomic_DNA"/>
</dbReference>
<feature type="transmembrane region" description="Helical" evidence="5">
    <location>
        <begin position="276"/>
        <end position="294"/>
    </location>
</feature>
<feature type="transmembrane region" description="Helical" evidence="5">
    <location>
        <begin position="99"/>
        <end position="120"/>
    </location>
</feature>
<keyword evidence="2 5" id="KW-0812">Transmembrane</keyword>
<feature type="transmembrane region" description="Helical" evidence="5">
    <location>
        <begin position="141"/>
        <end position="162"/>
    </location>
</feature>
<evidence type="ECO:0000256" key="2">
    <source>
        <dbReference type="ARBA" id="ARBA00022692"/>
    </source>
</evidence>
<evidence type="ECO:0000313" key="8">
    <source>
        <dbReference type="Proteomes" id="UP000650081"/>
    </source>
</evidence>
<organism evidence="7 8">
    <name type="scientific">Neolewinella lacunae</name>
    <dbReference type="NCBI Taxonomy" id="1517758"/>
    <lineage>
        <taxon>Bacteria</taxon>
        <taxon>Pseudomonadati</taxon>
        <taxon>Bacteroidota</taxon>
        <taxon>Saprospiria</taxon>
        <taxon>Saprospirales</taxon>
        <taxon>Lewinellaceae</taxon>
        <taxon>Neolewinella</taxon>
    </lineage>
</organism>
<keyword evidence="4 5" id="KW-0472">Membrane</keyword>
<dbReference type="Gene3D" id="1.20.1250.20">
    <property type="entry name" value="MFS general substrate transporter like domains"/>
    <property type="match status" value="2"/>
</dbReference>
<dbReference type="GO" id="GO:0022857">
    <property type="term" value="F:transmembrane transporter activity"/>
    <property type="evidence" value="ECO:0007669"/>
    <property type="project" value="InterPro"/>
</dbReference>
<reference evidence="7" key="1">
    <citation type="submission" date="2020-08" db="EMBL/GenBank/DDBJ databases">
        <title>Lewinella bacteria from marine environments.</title>
        <authorList>
            <person name="Zhong Y."/>
        </authorList>
    </citation>
    <scope>NUCLEOTIDE SEQUENCE</scope>
    <source>
        <strain evidence="7">KCTC 42187</strain>
    </source>
</reference>
<feature type="transmembrane region" description="Helical" evidence="5">
    <location>
        <begin position="46"/>
        <end position="63"/>
    </location>
</feature>
<dbReference type="GO" id="GO:0016020">
    <property type="term" value="C:membrane"/>
    <property type="evidence" value="ECO:0007669"/>
    <property type="project" value="UniProtKB-SubCell"/>
</dbReference>
<feature type="domain" description="Major facilitator superfamily (MFS) profile" evidence="6">
    <location>
        <begin position="5"/>
        <end position="386"/>
    </location>
</feature>
<evidence type="ECO:0000259" key="6">
    <source>
        <dbReference type="PROSITE" id="PS50850"/>
    </source>
</evidence>
<comment type="caution">
    <text evidence="7">The sequence shown here is derived from an EMBL/GenBank/DDBJ whole genome shotgun (WGS) entry which is preliminary data.</text>
</comment>
<accession>A0A923PRG9</accession>
<dbReference type="Pfam" id="PF07690">
    <property type="entry name" value="MFS_1"/>
    <property type="match status" value="1"/>
</dbReference>
<dbReference type="PANTHER" id="PTHR23514:SF13">
    <property type="entry name" value="INNER MEMBRANE PROTEIN YBJJ"/>
    <property type="match status" value="1"/>
</dbReference>
<sequence>MKSLLLILRTRRYFAPAWAFASLNIVVGTWAIYIPTVKDRLALDDAALGLALLAFSMGTLSIVPLSSWLIGRIGLGRTTAASVVAFAFSMIPPLLAPSLLALCGCLFVAGALAGLLDVAMNSLVSELEKADDAHFMSAAHGFFSMGGVIGAGIGSLLIPLFAAPWQHALLVAGFIVLTTALVAGNYISSRSPETDRGEGGFRMSLLRPLWGLALLAFLIMGSEGAIEHWSKLYLLDVVKVGSDQLAGFGFVAFSATMMLGRFLGDGISGRYGAMRIVMGGTLLAAAGYVLVLLANYWLSLLGFALVGLGFSVIIPELFRLAGKTKGVSSSEGIALVAGLGYVGFLASPPLLGFLSTLGTLALSFTVLLAASGVAFLLAFGLYQRRR</sequence>
<dbReference type="InterPro" id="IPR020846">
    <property type="entry name" value="MFS_dom"/>
</dbReference>
<evidence type="ECO:0000256" key="3">
    <source>
        <dbReference type="ARBA" id="ARBA00022989"/>
    </source>
</evidence>
<feature type="transmembrane region" description="Helical" evidence="5">
    <location>
        <begin position="75"/>
        <end position="93"/>
    </location>
</feature>
<dbReference type="CDD" id="cd17393">
    <property type="entry name" value="MFS_MosC_like"/>
    <property type="match status" value="1"/>
</dbReference>
<dbReference type="InterPro" id="IPR011701">
    <property type="entry name" value="MFS"/>
</dbReference>
<dbReference type="PANTHER" id="PTHR23514">
    <property type="entry name" value="BYPASS OF STOP CODON PROTEIN 6"/>
    <property type="match status" value="1"/>
</dbReference>
<keyword evidence="8" id="KW-1185">Reference proteome</keyword>
<comment type="subcellular location">
    <subcellularLocation>
        <location evidence="1">Membrane</location>
        <topology evidence="1">Multi-pass membrane protein</topology>
    </subcellularLocation>
</comment>
<dbReference type="RefSeq" id="WP_187468427.1">
    <property type="nucleotide sequence ID" value="NZ_JACSIT010000152.1"/>
</dbReference>
<feature type="transmembrane region" description="Helical" evidence="5">
    <location>
        <begin position="246"/>
        <end position="264"/>
    </location>
</feature>
<gene>
    <name evidence="7" type="ORF">H9S92_19775</name>
</gene>
<name>A0A923PRG9_9BACT</name>
<feature type="transmembrane region" description="Helical" evidence="5">
    <location>
        <begin position="360"/>
        <end position="382"/>
    </location>
</feature>
<dbReference type="InterPro" id="IPR051788">
    <property type="entry name" value="MFS_Transporter"/>
</dbReference>
<feature type="transmembrane region" description="Helical" evidence="5">
    <location>
        <begin position="333"/>
        <end position="354"/>
    </location>
</feature>
<evidence type="ECO:0000256" key="1">
    <source>
        <dbReference type="ARBA" id="ARBA00004141"/>
    </source>
</evidence>
<dbReference type="InterPro" id="IPR036259">
    <property type="entry name" value="MFS_trans_sf"/>
</dbReference>
<dbReference type="SUPFAM" id="SSF103473">
    <property type="entry name" value="MFS general substrate transporter"/>
    <property type="match status" value="1"/>
</dbReference>
<feature type="transmembrane region" description="Helical" evidence="5">
    <location>
        <begin position="12"/>
        <end position="34"/>
    </location>
</feature>
<evidence type="ECO:0000256" key="4">
    <source>
        <dbReference type="ARBA" id="ARBA00023136"/>
    </source>
</evidence>
<dbReference type="PROSITE" id="PS50850">
    <property type="entry name" value="MFS"/>
    <property type="match status" value="1"/>
</dbReference>
<dbReference type="Proteomes" id="UP000650081">
    <property type="component" value="Unassembled WGS sequence"/>
</dbReference>
<evidence type="ECO:0000313" key="7">
    <source>
        <dbReference type="EMBL" id="MBC6996421.1"/>
    </source>
</evidence>
<protein>
    <submittedName>
        <fullName evidence="7">MFS transporter</fullName>
    </submittedName>
</protein>
<feature type="transmembrane region" description="Helical" evidence="5">
    <location>
        <begin position="209"/>
        <end position="226"/>
    </location>
</feature>
<keyword evidence="3 5" id="KW-1133">Transmembrane helix</keyword>
<proteinExistence type="predicted"/>
<dbReference type="AlphaFoldDB" id="A0A923PRG9"/>
<evidence type="ECO:0000256" key="5">
    <source>
        <dbReference type="SAM" id="Phobius"/>
    </source>
</evidence>
<feature type="transmembrane region" description="Helical" evidence="5">
    <location>
        <begin position="300"/>
        <end position="321"/>
    </location>
</feature>
<feature type="transmembrane region" description="Helical" evidence="5">
    <location>
        <begin position="168"/>
        <end position="188"/>
    </location>
</feature>